<dbReference type="RefSeq" id="WP_130413129.1">
    <property type="nucleotide sequence ID" value="NZ_SHKX01000012.1"/>
</dbReference>
<dbReference type="AlphaFoldDB" id="A0A4Q7Z486"/>
<dbReference type="InterPro" id="IPR017900">
    <property type="entry name" value="4Fe4S_Fe_S_CS"/>
</dbReference>
<feature type="domain" description="4Fe-4S ferredoxin-type" evidence="9">
    <location>
        <begin position="37"/>
        <end position="66"/>
    </location>
</feature>
<evidence type="ECO:0000256" key="4">
    <source>
        <dbReference type="ARBA" id="ARBA00022723"/>
    </source>
</evidence>
<evidence type="ECO:0000256" key="1">
    <source>
        <dbReference type="ARBA" id="ARBA00001966"/>
    </source>
</evidence>
<keyword evidence="5 8" id="KW-0249">Electron transport</keyword>
<dbReference type="PROSITE" id="PS00198">
    <property type="entry name" value="4FE4S_FER_1"/>
    <property type="match status" value="1"/>
</dbReference>
<comment type="caution">
    <text evidence="10">The sequence shown here is derived from an EMBL/GenBank/DDBJ whole genome shotgun (WGS) entry which is preliminary data.</text>
</comment>
<dbReference type="InterPro" id="IPR017896">
    <property type="entry name" value="4Fe4S_Fe-S-bd"/>
</dbReference>
<keyword evidence="6 8" id="KW-0408">Iron</keyword>
<organism evidence="10 11">
    <name type="scientific">Fluviicoccus keumensis</name>
    <dbReference type="NCBI Taxonomy" id="1435465"/>
    <lineage>
        <taxon>Bacteria</taxon>
        <taxon>Pseudomonadati</taxon>
        <taxon>Pseudomonadota</taxon>
        <taxon>Gammaproteobacteria</taxon>
        <taxon>Moraxellales</taxon>
        <taxon>Moraxellaceae</taxon>
        <taxon>Fluviicoccus</taxon>
    </lineage>
</organism>
<keyword evidence="3 8" id="KW-0004">4Fe-4S</keyword>
<evidence type="ECO:0000313" key="10">
    <source>
        <dbReference type="EMBL" id="RZU45107.1"/>
    </source>
</evidence>
<reference evidence="10 11" key="1">
    <citation type="submission" date="2019-02" db="EMBL/GenBank/DDBJ databases">
        <title>Genomic Encyclopedia of Type Strains, Phase IV (KMG-IV): sequencing the most valuable type-strain genomes for metagenomic binning, comparative biology and taxonomic classification.</title>
        <authorList>
            <person name="Goeker M."/>
        </authorList>
    </citation>
    <scope>NUCLEOTIDE SEQUENCE [LARGE SCALE GENOMIC DNA]</scope>
    <source>
        <strain evidence="10 11">DSM 105135</strain>
    </source>
</reference>
<dbReference type="GO" id="GO:0051539">
    <property type="term" value="F:4 iron, 4 sulfur cluster binding"/>
    <property type="evidence" value="ECO:0007669"/>
    <property type="project" value="UniProtKB-UniRule"/>
</dbReference>
<dbReference type="OrthoDB" id="9803397at2"/>
<sequence length="86" mass="9533">MPYVIAAPCVADYSCVEVCPAQCIAPLPDDAAFDRAEQLFIDPDRCIDCEACVAACPVGAIHEASRLPEQWTHYRELNAAHFRRKP</sequence>
<comment type="cofactor">
    <cofactor evidence="1 8">
        <name>[4Fe-4S] cluster</name>
        <dbReference type="ChEBI" id="CHEBI:49883"/>
    </cofactor>
</comment>
<evidence type="ECO:0000313" key="11">
    <source>
        <dbReference type="Proteomes" id="UP000292423"/>
    </source>
</evidence>
<evidence type="ECO:0000256" key="3">
    <source>
        <dbReference type="ARBA" id="ARBA00022485"/>
    </source>
</evidence>
<evidence type="ECO:0000256" key="6">
    <source>
        <dbReference type="ARBA" id="ARBA00023004"/>
    </source>
</evidence>
<dbReference type="SUPFAM" id="SSF54862">
    <property type="entry name" value="4Fe-4S ferredoxins"/>
    <property type="match status" value="1"/>
</dbReference>
<keyword evidence="4 8" id="KW-0479">Metal-binding</keyword>
<dbReference type="PRINTS" id="PR00354">
    <property type="entry name" value="7FE8SFRDOXIN"/>
</dbReference>
<name>A0A4Q7Z486_9GAMM</name>
<proteinExistence type="predicted"/>
<keyword evidence="7 8" id="KW-0411">Iron-sulfur</keyword>
<keyword evidence="11" id="KW-1185">Reference proteome</keyword>
<dbReference type="GO" id="GO:0009055">
    <property type="term" value="F:electron transfer activity"/>
    <property type="evidence" value="ECO:0007669"/>
    <property type="project" value="UniProtKB-UniRule"/>
</dbReference>
<gene>
    <name evidence="10" type="ORF">EV700_1919</name>
</gene>
<dbReference type="InterPro" id="IPR000813">
    <property type="entry name" value="7Fe_ferredoxin"/>
</dbReference>
<evidence type="ECO:0000256" key="2">
    <source>
        <dbReference type="ARBA" id="ARBA00022448"/>
    </source>
</evidence>
<protein>
    <recommendedName>
        <fullName evidence="8">Ferredoxin</fullName>
    </recommendedName>
</protein>
<comment type="function">
    <text evidence="8">Ferredoxins are iron-sulfur proteins that transfer electrons in a wide variety of metabolic reactions.</text>
</comment>
<accession>A0A4Q7Z486</accession>
<dbReference type="GO" id="GO:0046872">
    <property type="term" value="F:metal ion binding"/>
    <property type="evidence" value="ECO:0007669"/>
    <property type="project" value="UniProtKB-UniRule"/>
</dbReference>
<keyword evidence="2 8" id="KW-0813">Transport</keyword>
<dbReference type="EMBL" id="SHKX01000012">
    <property type="protein sequence ID" value="RZU45107.1"/>
    <property type="molecule type" value="Genomic_DNA"/>
</dbReference>
<dbReference type="PROSITE" id="PS51379">
    <property type="entry name" value="4FE4S_FER_2"/>
    <property type="match status" value="2"/>
</dbReference>
<evidence type="ECO:0000256" key="8">
    <source>
        <dbReference type="RuleBase" id="RU365098"/>
    </source>
</evidence>
<feature type="domain" description="4Fe-4S ferredoxin-type" evidence="9">
    <location>
        <begin position="1"/>
        <end position="29"/>
    </location>
</feature>
<evidence type="ECO:0000256" key="5">
    <source>
        <dbReference type="ARBA" id="ARBA00022982"/>
    </source>
</evidence>
<dbReference type="Gene3D" id="3.30.70.20">
    <property type="match status" value="1"/>
</dbReference>
<evidence type="ECO:0000259" key="9">
    <source>
        <dbReference type="PROSITE" id="PS51379"/>
    </source>
</evidence>
<dbReference type="Proteomes" id="UP000292423">
    <property type="component" value="Unassembled WGS sequence"/>
</dbReference>
<dbReference type="Pfam" id="PF00037">
    <property type="entry name" value="Fer4"/>
    <property type="match status" value="1"/>
</dbReference>
<evidence type="ECO:0000256" key="7">
    <source>
        <dbReference type="ARBA" id="ARBA00023014"/>
    </source>
</evidence>